<proteinExistence type="predicted"/>
<protein>
    <submittedName>
        <fullName evidence="1">Uncharacterized protein</fullName>
    </submittedName>
</protein>
<dbReference type="AlphaFoldDB" id="A0AA39IVN8"/>
<reference evidence="1" key="1">
    <citation type="submission" date="2023-06" db="EMBL/GenBank/DDBJ databases">
        <authorList>
            <consortium name="Lawrence Berkeley National Laboratory"/>
            <person name="Ahrendt S."/>
            <person name="Sahu N."/>
            <person name="Indic B."/>
            <person name="Wong-Bajracharya J."/>
            <person name="Merenyi Z."/>
            <person name="Ke H.-M."/>
            <person name="Monk M."/>
            <person name="Kocsube S."/>
            <person name="Drula E."/>
            <person name="Lipzen A."/>
            <person name="Balint B."/>
            <person name="Henrissat B."/>
            <person name="Andreopoulos B."/>
            <person name="Martin F.M."/>
            <person name="Harder C.B."/>
            <person name="Rigling D."/>
            <person name="Ford K.L."/>
            <person name="Foster G.D."/>
            <person name="Pangilinan J."/>
            <person name="Papanicolaou A."/>
            <person name="Barry K."/>
            <person name="LaButti K."/>
            <person name="Viragh M."/>
            <person name="Koriabine M."/>
            <person name="Yan M."/>
            <person name="Riley R."/>
            <person name="Champramary S."/>
            <person name="Plett K.L."/>
            <person name="Tsai I.J."/>
            <person name="Slot J."/>
            <person name="Sipos G."/>
            <person name="Plett J."/>
            <person name="Nagy L.G."/>
            <person name="Grigoriev I.V."/>
        </authorList>
    </citation>
    <scope>NUCLEOTIDE SEQUENCE</scope>
    <source>
        <strain evidence="1">FPL87.14</strain>
    </source>
</reference>
<keyword evidence="2" id="KW-1185">Reference proteome</keyword>
<accession>A0AA39IVN8</accession>
<organism evidence="1 2">
    <name type="scientific">Armillaria borealis</name>
    <dbReference type="NCBI Taxonomy" id="47425"/>
    <lineage>
        <taxon>Eukaryota</taxon>
        <taxon>Fungi</taxon>
        <taxon>Dikarya</taxon>
        <taxon>Basidiomycota</taxon>
        <taxon>Agaricomycotina</taxon>
        <taxon>Agaricomycetes</taxon>
        <taxon>Agaricomycetidae</taxon>
        <taxon>Agaricales</taxon>
        <taxon>Marasmiineae</taxon>
        <taxon>Physalacriaceae</taxon>
        <taxon>Armillaria</taxon>
    </lineage>
</organism>
<evidence type="ECO:0000313" key="1">
    <source>
        <dbReference type="EMBL" id="KAK0431332.1"/>
    </source>
</evidence>
<comment type="caution">
    <text evidence="1">The sequence shown here is derived from an EMBL/GenBank/DDBJ whole genome shotgun (WGS) entry which is preliminary data.</text>
</comment>
<dbReference type="Proteomes" id="UP001175226">
    <property type="component" value="Unassembled WGS sequence"/>
</dbReference>
<sequence>MPDTPICPQSNVVSGDHKQHHLNGLNGTFTVFPQHWCRYAINISHGCDAAAFGDTRWLPPALNLYEQKTRRCAYIEALRIFFCGQADLKIGYMNHLVVTRHFRYTLARLADPTVRYYLTTGCLAGRPRSSTLPSVLLDVGPHMFDRGRHSIRTGLALENSYLIILNDPSDLYGSLSLLHSDRMDSTSFGLTASISLSYITFPYIIPFLFPSFDSGSTLQGLLVKHPGSRHVFSKNIGHARWCTVTIQQTSFLPDVEMGVAMDGIPIYSPTNLVFAELSECTKFADSNPYPNP</sequence>
<name>A0AA39IVN8_9AGAR</name>
<evidence type="ECO:0000313" key="2">
    <source>
        <dbReference type="Proteomes" id="UP001175226"/>
    </source>
</evidence>
<dbReference type="EMBL" id="JAUEPT010000117">
    <property type="protein sequence ID" value="KAK0431332.1"/>
    <property type="molecule type" value="Genomic_DNA"/>
</dbReference>
<gene>
    <name evidence="1" type="ORF">EV421DRAFT_2024610</name>
</gene>